<name>A0A6J4U8T3_9BACT</name>
<organism evidence="1">
    <name type="scientific">uncultured Thermomicrobiales bacterium</name>
    <dbReference type="NCBI Taxonomy" id="1645740"/>
    <lineage>
        <taxon>Bacteria</taxon>
        <taxon>Pseudomonadati</taxon>
        <taxon>Thermomicrobiota</taxon>
        <taxon>Thermomicrobia</taxon>
        <taxon>Thermomicrobiales</taxon>
        <taxon>environmental samples</taxon>
    </lineage>
</organism>
<dbReference type="AlphaFoldDB" id="A0A6J4U8T3"/>
<evidence type="ECO:0008006" key="2">
    <source>
        <dbReference type="Google" id="ProtNLM"/>
    </source>
</evidence>
<reference evidence="1" key="1">
    <citation type="submission" date="2020-02" db="EMBL/GenBank/DDBJ databases">
        <authorList>
            <person name="Meier V. D."/>
        </authorList>
    </citation>
    <scope>NUCLEOTIDE SEQUENCE</scope>
    <source>
        <strain evidence="1">AVDCRST_MAG59</strain>
    </source>
</reference>
<protein>
    <recommendedName>
        <fullName evidence="2">GNAT family N-acetyltransferase</fullName>
    </recommendedName>
</protein>
<sequence>DADCFELFTGHLSDDNLRLYRRLGYAEDHRQAVSPRLTLIYLRKSNHSPSGSLAS</sequence>
<proteinExistence type="predicted"/>
<feature type="non-terminal residue" evidence="1">
    <location>
        <position position="1"/>
    </location>
</feature>
<gene>
    <name evidence="1" type="ORF">AVDCRST_MAG59-882</name>
</gene>
<accession>A0A6J4U8T3</accession>
<dbReference type="EMBL" id="CADCWF010000047">
    <property type="protein sequence ID" value="CAA9541641.1"/>
    <property type="molecule type" value="Genomic_DNA"/>
</dbReference>
<evidence type="ECO:0000313" key="1">
    <source>
        <dbReference type="EMBL" id="CAA9541641.1"/>
    </source>
</evidence>